<evidence type="ECO:0000313" key="2">
    <source>
        <dbReference type="EMBL" id="KAF2278472.1"/>
    </source>
</evidence>
<dbReference type="AlphaFoldDB" id="A0A6A6JPM0"/>
<dbReference type="RefSeq" id="XP_033656011.1">
    <property type="nucleotide sequence ID" value="XM_033794173.1"/>
</dbReference>
<feature type="compositionally biased region" description="Polar residues" evidence="1">
    <location>
        <begin position="89"/>
        <end position="98"/>
    </location>
</feature>
<organism evidence="2 3">
    <name type="scientific">Westerdykella ornata</name>
    <dbReference type="NCBI Taxonomy" id="318751"/>
    <lineage>
        <taxon>Eukaryota</taxon>
        <taxon>Fungi</taxon>
        <taxon>Dikarya</taxon>
        <taxon>Ascomycota</taxon>
        <taxon>Pezizomycotina</taxon>
        <taxon>Dothideomycetes</taxon>
        <taxon>Pleosporomycetidae</taxon>
        <taxon>Pleosporales</taxon>
        <taxon>Sporormiaceae</taxon>
        <taxon>Westerdykella</taxon>
    </lineage>
</organism>
<name>A0A6A6JPM0_WESOR</name>
<reference evidence="2" key="1">
    <citation type="journal article" date="2020" name="Stud. Mycol.">
        <title>101 Dothideomycetes genomes: a test case for predicting lifestyles and emergence of pathogens.</title>
        <authorList>
            <person name="Haridas S."/>
            <person name="Albert R."/>
            <person name="Binder M."/>
            <person name="Bloem J."/>
            <person name="Labutti K."/>
            <person name="Salamov A."/>
            <person name="Andreopoulos B."/>
            <person name="Baker S."/>
            <person name="Barry K."/>
            <person name="Bills G."/>
            <person name="Bluhm B."/>
            <person name="Cannon C."/>
            <person name="Castanera R."/>
            <person name="Culley D."/>
            <person name="Daum C."/>
            <person name="Ezra D."/>
            <person name="Gonzalez J."/>
            <person name="Henrissat B."/>
            <person name="Kuo A."/>
            <person name="Liang C."/>
            <person name="Lipzen A."/>
            <person name="Lutzoni F."/>
            <person name="Magnuson J."/>
            <person name="Mondo S."/>
            <person name="Nolan M."/>
            <person name="Ohm R."/>
            <person name="Pangilinan J."/>
            <person name="Park H.-J."/>
            <person name="Ramirez L."/>
            <person name="Alfaro M."/>
            <person name="Sun H."/>
            <person name="Tritt A."/>
            <person name="Yoshinaga Y."/>
            <person name="Zwiers L.-H."/>
            <person name="Turgeon B."/>
            <person name="Goodwin S."/>
            <person name="Spatafora J."/>
            <person name="Crous P."/>
            <person name="Grigoriev I."/>
        </authorList>
    </citation>
    <scope>NUCLEOTIDE SEQUENCE</scope>
    <source>
        <strain evidence="2">CBS 379.55</strain>
    </source>
</reference>
<proteinExistence type="predicted"/>
<keyword evidence="3" id="KW-1185">Reference proteome</keyword>
<feature type="region of interest" description="Disordered" evidence="1">
    <location>
        <begin position="1"/>
        <end position="34"/>
    </location>
</feature>
<dbReference type="Proteomes" id="UP000800097">
    <property type="component" value="Unassembled WGS sequence"/>
</dbReference>
<feature type="region of interest" description="Disordered" evidence="1">
    <location>
        <begin position="84"/>
        <end position="103"/>
    </location>
</feature>
<gene>
    <name evidence="2" type="ORF">EI97DRAFT_255781</name>
</gene>
<evidence type="ECO:0000256" key="1">
    <source>
        <dbReference type="SAM" id="MobiDB-lite"/>
    </source>
</evidence>
<protein>
    <submittedName>
        <fullName evidence="2">Uncharacterized protein</fullName>
    </submittedName>
</protein>
<accession>A0A6A6JPM0</accession>
<sequence length="153" mass="16906">MRTSQQRHLGGSKVPRGSKLPQYSRSGKAHLLTPDPRFGPLDGCSPTALVLLPPARFIIQSLFPVYDNRGCNRRRTTTCERTDAGYTAPYSQPTTDIDGSTDRGRLNQHTVQTRTPPHNDKPCSWGAFPASSTDNTCIGNGQRICDLRQRGRP</sequence>
<evidence type="ECO:0000313" key="3">
    <source>
        <dbReference type="Proteomes" id="UP000800097"/>
    </source>
</evidence>
<dbReference type="GeneID" id="54547348"/>
<dbReference type="EMBL" id="ML986488">
    <property type="protein sequence ID" value="KAF2278472.1"/>
    <property type="molecule type" value="Genomic_DNA"/>
</dbReference>